<evidence type="ECO:0000259" key="3">
    <source>
        <dbReference type="Pfam" id="PF12999"/>
    </source>
</evidence>
<organism evidence="4 5">
    <name type="scientific">Dermatophagoides pteronyssinus</name>
    <name type="common">European house dust mite</name>
    <dbReference type="NCBI Taxonomy" id="6956"/>
    <lineage>
        <taxon>Eukaryota</taxon>
        <taxon>Metazoa</taxon>
        <taxon>Ecdysozoa</taxon>
        <taxon>Arthropoda</taxon>
        <taxon>Chelicerata</taxon>
        <taxon>Arachnida</taxon>
        <taxon>Acari</taxon>
        <taxon>Acariformes</taxon>
        <taxon>Sarcoptiformes</taxon>
        <taxon>Astigmata</taxon>
        <taxon>Psoroptidia</taxon>
        <taxon>Analgoidea</taxon>
        <taxon>Pyroglyphidae</taxon>
        <taxon>Dermatophagoidinae</taxon>
        <taxon>Dermatophagoides</taxon>
    </lineage>
</organism>
<dbReference type="PANTHER" id="PTHR12630:SF1">
    <property type="entry name" value="GLUCOSIDASE 2 SUBUNIT BETA"/>
    <property type="match status" value="1"/>
</dbReference>
<dbReference type="GO" id="GO:0017177">
    <property type="term" value="C:glucosidase II complex"/>
    <property type="evidence" value="ECO:0007669"/>
    <property type="project" value="TreeGrafter"/>
</dbReference>
<keyword evidence="2" id="KW-1133">Transmembrane helix</keyword>
<dbReference type="InterPro" id="IPR028146">
    <property type="entry name" value="PRKCSH_N"/>
</dbReference>
<dbReference type="Gene3D" id="4.10.400.10">
    <property type="entry name" value="Low-density Lipoprotein Receptor"/>
    <property type="match status" value="1"/>
</dbReference>
<accession>A0A6P6XTL9</accession>
<dbReference type="GO" id="GO:0006491">
    <property type="term" value="P:N-glycan processing"/>
    <property type="evidence" value="ECO:0007669"/>
    <property type="project" value="TreeGrafter"/>
</dbReference>
<protein>
    <submittedName>
        <fullName evidence="5">Uncharacterized protein LOC113789852</fullName>
    </submittedName>
</protein>
<proteinExistence type="predicted"/>
<keyword evidence="1" id="KW-1015">Disulfide bond</keyword>
<dbReference type="PANTHER" id="PTHR12630">
    <property type="entry name" value="N-LINKED OLIGOSACCHARIDE PROCESSING"/>
    <property type="match status" value="1"/>
</dbReference>
<dbReference type="KEGG" id="dpte:113789852"/>
<dbReference type="RefSeq" id="XP_027195244.1">
    <property type="nucleotide sequence ID" value="XM_027339443.1"/>
</dbReference>
<keyword evidence="2" id="KW-0812">Transmembrane</keyword>
<dbReference type="AlphaFoldDB" id="A0A6P6XTL9"/>
<keyword evidence="2" id="KW-0472">Membrane</keyword>
<feature type="transmembrane region" description="Helical" evidence="2">
    <location>
        <begin position="33"/>
        <end position="52"/>
    </location>
</feature>
<dbReference type="Pfam" id="PF12999">
    <property type="entry name" value="PRKCSH-like"/>
    <property type="match status" value="1"/>
</dbReference>
<dbReference type="InterPro" id="IPR036055">
    <property type="entry name" value="LDL_receptor-like_sf"/>
</dbReference>
<dbReference type="InParanoid" id="A0A6P6XTL9"/>
<dbReference type="Proteomes" id="UP000515146">
    <property type="component" value="Unplaced"/>
</dbReference>
<dbReference type="OrthoDB" id="28322at2759"/>
<evidence type="ECO:0000313" key="4">
    <source>
        <dbReference type="Proteomes" id="UP000515146"/>
    </source>
</evidence>
<dbReference type="SUPFAM" id="SSF57424">
    <property type="entry name" value="LDL receptor-like module"/>
    <property type="match status" value="1"/>
</dbReference>
<feature type="domain" description="Glucosidase II beta subunit N-terminal" evidence="3">
    <location>
        <begin position="134"/>
        <end position="270"/>
    </location>
</feature>
<evidence type="ECO:0000313" key="5">
    <source>
        <dbReference type="RefSeq" id="XP_027195244.1"/>
    </source>
</evidence>
<keyword evidence="4" id="KW-1185">Reference proteome</keyword>
<dbReference type="InterPro" id="IPR039794">
    <property type="entry name" value="Gtb1-like"/>
</dbReference>
<reference evidence="5" key="1">
    <citation type="submission" date="2025-08" db="UniProtKB">
        <authorList>
            <consortium name="RefSeq"/>
        </authorList>
    </citation>
    <scope>IDENTIFICATION</scope>
    <source>
        <strain evidence="5">Airmid</strain>
    </source>
</reference>
<gene>
    <name evidence="5" type="primary">LOC113789852</name>
</gene>
<evidence type="ECO:0000256" key="1">
    <source>
        <dbReference type="ARBA" id="ARBA00023157"/>
    </source>
</evidence>
<sequence>MCVLLSFSLMVEILPQILNLKKMIQLRKCWRKLFFILLSISLIFIIYQLYYYRLLVNVANVSTLKSSSSSKAIVLVPSQSLSLQQSSSSLNQNYDNVNINEKRQQYNTKMIDDQIRSPDDNSNDGSNIHFHDIIIGIDDHHMEQYRRAFQYRPGYFHCLNDHEPITLIDEKYFNDDYCDCSDGSDEPSTSACSSLLFSSSSSSKSNVNQPLMFYCHSSSSCPIVAIPYHRVNDGICDCCDGSDELKHLDISANQFHRQIRSYTNTTNNLIWSKCYQNQ</sequence>
<name>A0A6P6XTL9_DERPT</name>
<evidence type="ECO:0000256" key="2">
    <source>
        <dbReference type="SAM" id="Phobius"/>
    </source>
</evidence>